<reference evidence="1 2" key="1">
    <citation type="submission" date="2014-04" db="EMBL/GenBank/DDBJ databases">
        <authorList>
            <consortium name="DOE Joint Genome Institute"/>
            <person name="Kuo A."/>
            <person name="Kohler A."/>
            <person name="Costa M.D."/>
            <person name="Nagy L.G."/>
            <person name="Floudas D."/>
            <person name="Copeland A."/>
            <person name="Barry K.W."/>
            <person name="Cichocki N."/>
            <person name="Veneault-Fourrey C."/>
            <person name="LaButti K."/>
            <person name="Lindquist E.A."/>
            <person name="Lipzen A."/>
            <person name="Lundell T."/>
            <person name="Morin E."/>
            <person name="Murat C."/>
            <person name="Sun H."/>
            <person name="Tunlid A."/>
            <person name="Henrissat B."/>
            <person name="Grigoriev I.V."/>
            <person name="Hibbett D.S."/>
            <person name="Martin F."/>
            <person name="Nordberg H.P."/>
            <person name="Cantor M.N."/>
            <person name="Hua S.X."/>
        </authorList>
    </citation>
    <scope>NUCLEOTIDE SEQUENCE [LARGE SCALE GENOMIC DNA]</scope>
    <source>
        <strain evidence="1 2">441</strain>
    </source>
</reference>
<gene>
    <name evidence="1" type="ORF">PISMIDRAFT_544175</name>
</gene>
<name>A0A0C9ZG18_9AGAM</name>
<keyword evidence="2" id="KW-1185">Reference proteome</keyword>
<dbReference type="AlphaFoldDB" id="A0A0C9ZG18"/>
<dbReference type="EMBL" id="KN833752">
    <property type="protein sequence ID" value="KIK21392.1"/>
    <property type="molecule type" value="Genomic_DNA"/>
</dbReference>
<protein>
    <submittedName>
        <fullName evidence="1">Uncharacterized protein</fullName>
    </submittedName>
</protein>
<dbReference type="Proteomes" id="UP000054018">
    <property type="component" value="Unassembled WGS sequence"/>
</dbReference>
<evidence type="ECO:0000313" key="2">
    <source>
        <dbReference type="Proteomes" id="UP000054018"/>
    </source>
</evidence>
<dbReference type="HOGENOM" id="CLU_3125635_0_0_1"/>
<organism evidence="1 2">
    <name type="scientific">Pisolithus microcarpus 441</name>
    <dbReference type="NCBI Taxonomy" id="765257"/>
    <lineage>
        <taxon>Eukaryota</taxon>
        <taxon>Fungi</taxon>
        <taxon>Dikarya</taxon>
        <taxon>Basidiomycota</taxon>
        <taxon>Agaricomycotina</taxon>
        <taxon>Agaricomycetes</taxon>
        <taxon>Agaricomycetidae</taxon>
        <taxon>Boletales</taxon>
        <taxon>Sclerodermatineae</taxon>
        <taxon>Pisolithaceae</taxon>
        <taxon>Pisolithus</taxon>
    </lineage>
</organism>
<evidence type="ECO:0000313" key="1">
    <source>
        <dbReference type="EMBL" id="KIK21392.1"/>
    </source>
</evidence>
<reference evidence="2" key="2">
    <citation type="submission" date="2015-01" db="EMBL/GenBank/DDBJ databases">
        <title>Evolutionary Origins and Diversification of the Mycorrhizal Mutualists.</title>
        <authorList>
            <consortium name="DOE Joint Genome Institute"/>
            <consortium name="Mycorrhizal Genomics Consortium"/>
            <person name="Kohler A."/>
            <person name="Kuo A."/>
            <person name="Nagy L.G."/>
            <person name="Floudas D."/>
            <person name="Copeland A."/>
            <person name="Barry K.W."/>
            <person name="Cichocki N."/>
            <person name="Veneault-Fourrey C."/>
            <person name="LaButti K."/>
            <person name="Lindquist E.A."/>
            <person name="Lipzen A."/>
            <person name="Lundell T."/>
            <person name="Morin E."/>
            <person name="Murat C."/>
            <person name="Riley R."/>
            <person name="Ohm R."/>
            <person name="Sun H."/>
            <person name="Tunlid A."/>
            <person name="Henrissat B."/>
            <person name="Grigoriev I.V."/>
            <person name="Hibbett D.S."/>
            <person name="Martin F."/>
        </authorList>
    </citation>
    <scope>NUCLEOTIDE SEQUENCE [LARGE SCALE GENOMIC DNA]</scope>
    <source>
        <strain evidence="2">441</strain>
    </source>
</reference>
<proteinExistence type="predicted"/>
<accession>A0A0C9ZG18</accession>
<sequence>MSMLLDTVSRCFIALHAQGVCLMVVRPEVQYSMSWEFGNMHIFVWVIHRP</sequence>